<proteinExistence type="predicted"/>
<accession>X0UVX7</accession>
<sequence length="32" mass="3548">RLQVSIQVAQSPQVVFGGLLKLEDFSTLIVFD</sequence>
<dbReference type="EMBL" id="BARS01029908">
    <property type="protein sequence ID" value="GAG09964.1"/>
    <property type="molecule type" value="Genomic_DNA"/>
</dbReference>
<gene>
    <name evidence="1" type="ORF">S01H1_46693</name>
</gene>
<reference evidence="1" key="1">
    <citation type="journal article" date="2014" name="Front. Microbiol.">
        <title>High frequency of phylogenetically diverse reductive dehalogenase-homologous genes in deep subseafloor sedimentary metagenomes.</title>
        <authorList>
            <person name="Kawai M."/>
            <person name="Futagami T."/>
            <person name="Toyoda A."/>
            <person name="Takaki Y."/>
            <person name="Nishi S."/>
            <person name="Hori S."/>
            <person name="Arai W."/>
            <person name="Tsubouchi T."/>
            <person name="Morono Y."/>
            <person name="Uchiyama I."/>
            <person name="Ito T."/>
            <person name="Fujiyama A."/>
            <person name="Inagaki F."/>
            <person name="Takami H."/>
        </authorList>
    </citation>
    <scope>NUCLEOTIDE SEQUENCE</scope>
    <source>
        <strain evidence="1">Expedition CK06-06</strain>
    </source>
</reference>
<comment type="caution">
    <text evidence="1">The sequence shown here is derived from an EMBL/GenBank/DDBJ whole genome shotgun (WGS) entry which is preliminary data.</text>
</comment>
<protein>
    <submittedName>
        <fullName evidence="1">Uncharacterized protein</fullName>
    </submittedName>
</protein>
<evidence type="ECO:0000313" key="1">
    <source>
        <dbReference type="EMBL" id="GAG09964.1"/>
    </source>
</evidence>
<name>X0UVX7_9ZZZZ</name>
<organism evidence="1">
    <name type="scientific">marine sediment metagenome</name>
    <dbReference type="NCBI Taxonomy" id="412755"/>
    <lineage>
        <taxon>unclassified sequences</taxon>
        <taxon>metagenomes</taxon>
        <taxon>ecological metagenomes</taxon>
    </lineage>
</organism>
<feature type="non-terminal residue" evidence="1">
    <location>
        <position position="1"/>
    </location>
</feature>
<dbReference type="AlphaFoldDB" id="X0UVX7"/>